<dbReference type="GO" id="GO:0003777">
    <property type="term" value="F:microtubule motor activity"/>
    <property type="evidence" value="ECO:0007669"/>
    <property type="project" value="InterPro"/>
</dbReference>
<dbReference type="GO" id="GO:0005874">
    <property type="term" value="C:microtubule"/>
    <property type="evidence" value="ECO:0007669"/>
    <property type="project" value="UniProtKB-KW"/>
</dbReference>
<dbReference type="InterPro" id="IPR019821">
    <property type="entry name" value="Kinesin_motor_CS"/>
</dbReference>
<dbReference type="SUPFAM" id="SSF52540">
    <property type="entry name" value="P-loop containing nucleoside triphosphate hydrolases"/>
    <property type="match status" value="1"/>
</dbReference>
<dbReference type="PROSITE" id="PS50067">
    <property type="entry name" value="KINESIN_MOTOR_2"/>
    <property type="match status" value="1"/>
</dbReference>
<keyword evidence="14" id="KW-1185">Reference proteome</keyword>
<dbReference type="EMBL" id="JAKMXF010000221">
    <property type="protein sequence ID" value="KAI6654750.1"/>
    <property type="molecule type" value="Genomic_DNA"/>
</dbReference>
<evidence type="ECO:0000256" key="7">
    <source>
        <dbReference type="ARBA" id="ARBA00023175"/>
    </source>
</evidence>
<evidence type="ECO:0000256" key="6">
    <source>
        <dbReference type="ARBA" id="ARBA00023054"/>
    </source>
</evidence>
<evidence type="ECO:0000256" key="9">
    <source>
        <dbReference type="PROSITE-ProRule" id="PRU00283"/>
    </source>
</evidence>
<dbReference type="GO" id="GO:0007018">
    <property type="term" value="P:microtubule-based movement"/>
    <property type="evidence" value="ECO:0007669"/>
    <property type="project" value="InterPro"/>
</dbReference>
<dbReference type="InterPro" id="IPR027417">
    <property type="entry name" value="P-loop_NTPase"/>
</dbReference>
<comment type="caution">
    <text evidence="9">Lacks conserved residue(s) required for the propagation of feature annotation.</text>
</comment>
<evidence type="ECO:0000313" key="13">
    <source>
        <dbReference type="EMBL" id="KAI6654750.1"/>
    </source>
</evidence>
<gene>
    <name evidence="13" type="ORF">LOD99_2629</name>
</gene>
<evidence type="ECO:0000256" key="2">
    <source>
        <dbReference type="ARBA" id="ARBA00022490"/>
    </source>
</evidence>
<keyword evidence="6" id="KW-0175">Coiled coil</keyword>
<keyword evidence="4 10" id="KW-0547">Nucleotide-binding</keyword>
<comment type="caution">
    <text evidence="13">The sequence shown here is derived from an EMBL/GenBank/DDBJ whole genome shotgun (WGS) entry which is preliminary data.</text>
</comment>
<evidence type="ECO:0000256" key="1">
    <source>
        <dbReference type="ARBA" id="ARBA00004245"/>
    </source>
</evidence>
<evidence type="ECO:0000313" key="14">
    <source>
        <dbReference type="Proteomes" id="UP001165289"/>
    </source>
</evidence>
<name>A0AAV7K130_9METZ</name>
<evidence type="ECO:0000256" key="11">
    <source>
        <dbReference type="SAM" id="MobiDB-lite"/>
    </source>
</evidence>
<dbReference type="SMART" id="SM00129">
    <property type="entry name" value="KISc"/>
    <property type="match status" value="1"/>
</dbReference>
<dbReference type="InterPro" id="IPR001752">
    <property type="entry name" value="Kinesin_motor_dom"/>
</dbReference>
<dbReference type="InterPro" id="IPR036961">
    <property type="entry name" value="Kinesin_motor_dom_sf"/>
</dbReference>
<dbReference type="PANTHER" id="PTHR47969">
    <property type="entry name" value="CHROMOSOME-ASSOCIATED KINESIN KIF4A-RELATED"/>
    <property type="match status" value="1"/>
</dbReference>
<dbReference type="AlphaFoldDB" id="A0AAV7K130"/>
<keyword evidence="7 10" id="KW-0505">Motor protein</keyword>
<dbReference type="GO" id="GO:0005524">
    <property type="term" value="F:ATP binding"/>
    <property type="evidence" value="ECO:0007669"/>
    <property type="project" value="UniProtKB-KW"/>
</dbReference>
<protein>
    <recommendedName>
        <fullName evidence="10">Kinesin-like protein</fullName>
    </recommendedName>
</protein>
<proteinExistence type="inferred from homology"/>
<reference evidence="13 14" key="1">
    <citation type="journal article" date="2023" name="BMC Biol.">
        <title>The compact genome of the sponge Oopsacas minuta (Hexactinellida) is lacking key metazoan core genes.</title>
        <authorList>
            <person name="Santini S."/>
            <person name="Schenkelaars Q."/>
            <person name="Jourda C."/>
            <person name="Duchesne M."/>
            <person name="Belahbib H."/>
            <person name="Rocher C."/>
            <person name="Selva M."/>
            <person name="Riesgo A."/>
            <person name="Vervoort M."/>
            <person name="Leys S.P."/>
            <person name="Kodjabachian L."/>
            <person name="Le Bivic A."/>
            <person name="Borchiellini C."/>
            <person name="Claverie J.M."/>
            <person name="Renard E."/>
        </authorList>
    </citation>
    <scope>NUCLEOTIDE SEQUENCE [LARGE SCALE GENOMIC DNA]</scope>
    <source>
        <strain evidence="13">SPO-2</strain>
    </source>
</reference>
<dbReference type="InterPro" id="IPR027640">
    <property type="entry name" value="Kinesin-like_fam"/>
</dbReference>
<evidence type="ECO:0000259" key="12">
    <source>
        <dbReference type="PROSITE" id="PS50067"/>
    </source>
</evidence>
<feature type="region of interest" description="Disordered" evidence="11">
    <location>
        <begin position="179"/>
        <end position="205"/>
    </location>
</feature>
<dbReference type="PRINTS" id="PR00380">
    <property type="entry name" value="KINESINHEAVY"/>
</dbReference>
<evidence type="ECO:0000256" key="10">
    <source>
        <dbReference type="RuleBase" id="RU000394"/>
    </source>
</evidence>
<dbReference type="Pfam" id="PF00225">
    <property type="entry name" value="Kinesin"/>
    <property type="match status" value="1"/>
</dbReference>
<dbReference type="GO" id="GO:0008017">
    <property type="term" value="F:microtubule binding"/>
    <property type="evidence" value="ECO:0007669"/>
    <property type="project" value="InterPro"/>
</dbReference>
<dbReference type="PROSITE" id="PS00411">
    <property type="entry name" value="KINESIN_MOTOR_1"/>
    <property type="match status" value="1"/>
</dbReference>
<organism evidence="13 14">
    <name type="scientific">Oopsacas minuta</name>
    <dbReference type="NCBI Taxonomy" id="111878"/>
    <lineage>
        <taxon>Eukaryota</taxon>
        <taxon>Metazoa</taxon>
        <taxon>Porifera</taxon>
        <taxon>Hexactinellida</taxon>
        <taxon>Hexasterophora</taxon>
        <taxon>Lyssacinosida</taxon>
        <taxon>Leucopsacidae</taxon>
        <taxon>Oopsacas</taxon>
    </lineage>
</organism>
<dbReference type="Proteomes" id="UP001165289">
    <property type="component" value="Unassembled WGS sequence"/>
</dbReference>
<dbReference type="Gene3D" id="3.40.850.10">
    <property type="entry name" value="Kinesin motor domain"/>
    <property type="match status" value="1"/>
</dbReference>
<feature type="domain" description="Kinesin motor" evidence="12">
    <location>
        <begin position="1"/>
        <end position="150"/>
    </location>
</feature>
<evidence type="ECO:0000256" key="4">
    <source>
        <dbReference type="ARBA" id="ARBA00022741"/>
    </source>
</evidence>
<accession>A0AAV7K130</accession>
<sequence length="546" mass="62724">MHVMNVGNQNRSVGKTDMNEHSSRSHAIFAITVECSELDSEGESHIRVGKLNLVDLAGSERQAKTHSTGDRFKEATEINLSLSALGNVISALVDPSVTHIRYRDSKLTRLLQDSLGGNSKTVMIATIGPASYNFEESLLTLRYANRAKNIKNKPRINEDPKDALLREFQDELSRLKSMMGNKKKKKFKEGKKGEEQSDYEEERDHEAYLKEERKRLESEKASLLQNTEIVEEEKDRMVNEVQKKMEEVKKEQKNRDNLAAKIKAMESKLLAGGKTISVHTAEQEKALAERKKQISAQKAREQEMRQKLEANKESASEIKETFDNLQEEVDNKTRKLKKLYHQLQLTKTEIEDHTNEQVRQKQDLLSAHEMLNKEIKFKKLVLENFVPPDFKDNLISRARYDEEKDEWGLDGITQNFTLENLRPRPGSALGFMRPYCAYARRMAATTNNPRYRLCNILSLELDMPTRTTRDYEEPAVNPAVQAAIDKALREDEEDLIVDCQMTEDKPIDYTKLSKIKKNPEHKSGRKSKELLYPATRGLISSPVRFV</sequence>
<keyword evidence="5 10" id="KW-0067">ATP-binding</keyword>
<dbReference type="PANTHER" id="PTHR47969:SF21">
    <property type="entry name" value="KINESIN-LIKE PROTEIN"/>
    <property type="match status" value="1"/>
</dbReference>
<evidence type="ECO:0000256" key="8">
    <source>
        <dbReference type="ARBA" id="ARBA00023212"/>
    </source>
</evidence>
<comment type="similarity">
    <text evidence="9 10">Belongs to the TRAFAC class myosin-kinesin ATPase superfamily. Kinesin family.</text>
</comment>
<keyword evidence="2" id="KW-0963">Cytoplasm</keyword>
<keyword evidence="3 10" id="KW-0493">Microtubule</keyword>
<comment type="subcellular location">
    <subcellularLocation>
        <location evidence="1">Cytoplasm</location>
        <location evidence="1">Cytoskeleton</location>
    </subcellularLocation>
</comment>
<keyword evidence="8" id="KW-0206">Cytoskeleton</keyword>
<evidence type="ECO:0000256" key="5">
    <source>
        <dbReference type="ARBA" id="ARBA00022840"/>
    </source>
</evidence>
<evidence type="ECO:0000256" key="3">
    <source>
        <dbReference type="ARBA" id="ARBA00022701"/>
    </source>
</evidence>